<proteinExistence type="predicted"/>
<protein>
    <submittedName>
        <fullName evidence="1">Uncharacterized protein</fullName>
    </submittedName>
</protein>
<dbReference type="AlphaFoldDB" id="A0A7R9KS61"/>
<sequence length="127" mass="14594">MSQLDSKMNEITGIISKSDRKFPENENQLDHLCQINARDIAASRKYMKRCTTGTAKTIISVSIHSVEKMNIKTMCKIANERRRVIQNSKCYNRGKKELTKCWTNNNAMLMAINNVTDAQLKIPLLCW</sequence>
<name>A0A7R9KS61_9ACAR</name>
<organism evidence="1">
    <name type="scientific">Medioppia subpectinata</name>
    <dbReference type="NCBI Taxonomy" id="1979941"/>
    <lineage>
        <taxon>Eukaryota</taxon>
        <taxon>Metazoa</taxon>
        <taxon>Ecdysozoa</taxon>
        <taxon>Arthropoda</taxon>
        <taxon>Chelicerata</taxon>
        <taxon>Arachnida</taxon>
        <taxon>Acari</taxon>
        <taxon>Acariformes</taxon>
        <taxon>Sarcoptiformes</taxon>
        <taxon>Oribatida</taxon>
        <taxon>Brachypylina</taxon>
        <taxon>Oppioidea</taxon>
        <taxon>Oppiidae</taxon>
        <taxon>Medioppia</taxon>
    </lineage>
</organism>
<gene>
    <name evidence="1" type="ORF">OSB1V03_LOCUS8537</name>
</gene>
<dbReference type="OrthoDB" id="6498019at2759"/>
<dbReference type="Proteomes" id="UP000759131">
    <property type="component" value="Unassembled WGS sequence"/>
</dbReference>
<keyword evidence="2" id="KW-1185">Reference proteome</keyword>
<evidence type="ECO:0000313" key="1">
    <source>
        <dbReference type="EMBL" id="CAD7628115.1"/>
    </source>
</evidence>
<dbReference type="EMBL" id="CAJPIZ010005376">
    <property type="protein sequence ID" value="CAG2108545.1"/>
    <property type="molecule type" value="Genomic_DNA"/>
</dbReference>
<accession>A0A7R9KS61</accession>
<dbReference type="PANTHER" id="PTHR33964">
    <property type="entry name" value="RE45066P-RELATED"/>
    <property type="match status" value="1"/>
</dbReference>
<evidence type="ECO:0000313" key="2">
    <source>
        <dbReference type="Proteomes" id="UP000759131"/>
    </source>
</evidence>
<reference evidence="1" key="1">
    <citation type="submission" date="2020-11" db="EMBL/GenBank/DDBJ databases">
        <authorList>
            <person name="Tran Van P."/>
        </authorList>
    </citation>
    <scope>NUCLEOTIDE SEQUENCE</scope>
</reference>
<dbReference type="EMBL" id="OC859951">
    <property type="protein sequence ID" value="CAD7628115.1"/>
    <property type="molecule type" value="Genomic_DNA"/>
</dbReference>
<dbReference type="PANTHER" id="PTHR33964:SF1">
    <property type="entry name" value="RE45066P"/>
    <property type="match status" value="1"/>
</dbReference>